<comment type="caution">
    <text evidence="3">The sequence shown here is derived from an EMBL/GenBank/DDBJ whole genome shotgun (WGS) entry which is preliminary data.</text>
</comment>
<organism evidence="3 4">
    <name type="scientific">Temnothorax longispinosus</name>
    <dbReference type="NCBI Taxonomy" id="300112"/>
    <lineage>
        <taxon>Eukaryota</taxon>
        <taxon>Metazoa</taxon>
        <taxon>Ecdysozoa</taxon>
        <taxon>Arthropoda</taxon>
        <taxon>Hexapoda</taxon>
        <taxon>Insecta</taxon>
        <taxon>Pterygota</taxon>
        <taxon>Neoptera</taxon>
        <taxon>Endopterygota</taxon>
        <taxon>Hymenoptera</taxon>
        <taxon>Apocrita</taxon>
        <taxon>Aculeata</taxon>
        <taxon>Formicoidea</taxon>
        <taxon>Formicidae</taxon>
        <taxon>Myrmicinae</taxon>
        <taxon>Temnothorax</taxon>
    </lineage>
</organism>
<dbReference type="AlphaFoldDB" id="A0A4S2KWG1"/>
<evidence type="ECO:0000256" key="1">
    <source>
        <dbReference type="SAM" id="Coils"/>
    </source>
</evidence>
<sequence>MKLELFRSYEQNKKLNSIFVMIIPLLLRIICDDVSVVQSIVPPAKDFFRAQDNNTCRKAAMVKRSNLDEQAPDKRFDKNIDLKATSYDPEREEIRFLAQKLANEALGSPQLQRDIKKLGNLNETVRNHSKGIKGLPLNRMKSVLEPTVSKRKLKKLLNRKGKGKRKRDKRKHGQHEEHPWSRKQTHIKKKRRKINIPINYGVKQNAVNKDTLSSMTKSNVAKQNFRSENDGHLITQSGRRYRKINGMQLDKMIKRLTKYSKKNSDDQGDEYSEYYNNYSDDQPIKTQSKGNETEIESDRIVRQTSNGSVSNLFKNLSRFKQQFTDGDSYDKDLTYDYESLKPWETGRFAQANEDNAVDYTSTYLPILSDQKINPEGLYYIPGVTQKDSAFNQFQISNIDRPKESIHISGIESPTENFINPDIDLAEILTTSANTIFSPQIEFEQIPSDVLQYQNKLSVPHVPHILRKIPGTSNVYVAEKAVGAAVAPLANDYVYPVIPTRQTMHKVIDHAPVFSQSPVNRPIEHILIPDRENIPYIKQSWYNDGQRQALVQEDRKAKQKAARIIHKQFQDNESANEKSTSDNLAPVIAAKATEKIQRANVSATLNETKEVANQILEKIVDELEEIKSNRATENEQIEGLPCKISGSWVTTQGGVRIDMKVTNRTINVTLAKLSPPPAHQGLLDPTWNLTGYAPFAVGGPFSLLAIDNHTKSLAVFAGACRVCQGIDTIVGVWSIARRPQDCREFQIATNIYNDIFRRTRLSSEMKKQHREIVRLFQKDNRDNGNATEISTNNSVQQNSTLQQQNNTLHEYKAEKKKI</sequence>
<evidence type="ECO:0000313" key="4">
    <source>
        <dbReference type="Proteomes" id="UP000310200"/>
    </source>
</evidence>
<dbReference type="Gene3D" id="2.40.128.30">
    <property type="entry name" value="Avidin-like"/>
    <property type="match status" value="1"/>
</dbReference>
<dbReference type="Proteomes" id="UP000310200">
    <property type="component" value="Unassembled WGS sequence"/>
</dbReference>
<reference evidence="3 4" key="1">
    <citation type="journal article" date="2019" name="Philos. Trans. R. Soc. Lond., B, Biol. Sci.">
        <title>Ant behaviour and brain gene expression of defending hosts depend on the ecological success of the intruding social parasite.</title>
        <authorList>
            <person name="Kaur R."/>
            <person name="Stoldt M."/>
            <person name="Jongepier E."/>
            <person name="Feldmeyer B."/>
            <person name="Menzel F."/>
            <person name="Bornberg-Bauer E."/>
            <person name="Foitzik S."/>
        </authorList>
    </citation>
    <scope>NUCLEOTIDE SEQUENCE [LARGE SCALE GENOMIC DNA]</scope>
    <source>
        <tissue evidence="3">Whole body</tissue>
    </source>
</reference>
<evidence type="ECO:0000256" key="2">
    <source>
        <dbReference type="SAM" id="MobiDB-lite"/>
    </source>
</evidence>
<feature type="coiled-coil region" evidence="1">
    <location>
        <begin position="605"/>
        <end position="635"/>
    </location>
</feature>
<feature type="compositionally biased region" description="Basic residues" evidence="2">
    <location>
        <begin position="181"/>
        <end position="190"/>
    </location>
</feature>
<gene>
    <name evidence="3" type="ORF">DBV15_04162</name>
</gene>
<feature type="compositionally biased region" description="Polar residues" evidence="2">
    <location>
        <begin position="274"/>
        <end position="290"/>
    </location>
</feature>
<dbReference type="STRING" id="300112.A0A4S2KWG1"/>
<keyword evidence="4" id="KW-1185">Reference proteome</keyword>
<dbReference type="EMBL" id="QBLH01000678">
    <property type="protein sequence ID" value="TGZ54425.1"/>
    <property type="molecule type" value="Genomic_DNA"/>
</dbReference>
<evidence type="ECO:0000313" key="3">
    <source>
        <dbReference type="EMBL" id="TGZ54425.1"/>
    </source>
</evidence>
<protein>
    <submittedName>
        <fullName evidence="3">Uncharacterized protein</fullName>
    </submittedName>
</protein>
<proteinExistence type="predicted"/>
<name>A0A4S2KWG1_9HYME</name>
<keyword evidence="1" id="KW-0175">Coiled coil</keyword>
<feature type="compositionally biased region" description="Basic residues" evidence="2">
    <location>
        <begin position="155"/>
        <end position="173"/>
    </location>
</feature>
<feature type="region of interest" description="Disordered" evidence="2">
    <location>
        <begin position="260"/>
        <end position="295"/>
    </location>
</feature>
<feature type="region of interest" description="Disordered" evidence="2">
    <location>
        <begin position="155"/>
        <end position="190"/>
    </location>
</feature>
<dbReference type="InterPro" id="IPR036896">
    <property type="entry name" value="Avidin-like_sf"/>
</dbReference>
<accession>A0A4S2KWG1</accession>